<feature type="region of interest" description="Disordered" evidence="1">
    <location>
        <begin position="483"/>
        <end position="505"/>
    </location>
</feature>
<feature type="domain" description="BZIP" evidence="2">
    <location>
        <begin position="90"/>
        <end position="142"/>
    </location>
</feature>
<dbReference type="GO" id="GO:0003700">
    <property type="term" value="F:DNA-binding transcription factor activity"/>
    <property type="evidence" value="ECO:0007669"/>
    <property type="project" value="InterPro"/>
</dbReference>
<name>A0A8S3YC83_9EUPU</name>
<dbReference type="Gene3D" id="1.20.5.170">
    <property type="match status" value="1"/>
</dbReference>
<evidence type="ECO:0000256" key="1">
    <source>
        <dbReference type="SAM" id="MobiDB-lite"/>
    </source>
</evidence>
<dbReference type="SMART" id="SM00338">
    <property type="entry name" value="BRLZ"/>
    <property type="match status" value="1"/>
</dbReference>
<feature type="compositionally biased region" description="Basic residues" evidence="1">
    <location>
        <begin position="93"/>
        <end position="112"/>
    </location>
</feature>
<feature type="compositionally biased region" description="Low complexity" evidence="1">
    <location>
        <begin position="579"/>
        <end position="590"/>
    </location>
</feature>
<dbReference type="Pfam" id="PF07716">
    <property type="entry name" value="bZIP_2"/>
    <property type="match status" value="1"/>
</dbReference>
<dbReference type="InterPro" id="IPR046347">
    <property type="entry name" value="bZIP_sf"/>
</dbReference>
<evidence type="ECO:0000313" key="4">
    <source>
        <dbReference type="Proteomes" id="UP000678393"/>
    </source>
</evidence>
<keyword evidence="4" id="KW-1185">Reference proteome</keyword>
<dbReference type="InterPro" id="IPR004827">
    <property type="entry name" value="bZIP"/>
</dbReference>
<feature type="region of interest" description="Disordered" evidence="1">
    <location>
        <begin position="534"/>
        <end position="620"/>
    </location>
</feature>
<feature type="compositionally biased region" description="Polar residues" evidence="1">
    <location>
        <begin position="552"/>
        <end position="571"/>
    </location>
</feature>
<dbReference type="PROSITE" id="PS00036">
    <property type="entry name" value="BZIP_BASIC"/>
    <property type="match status" value="1"/>
</dbReference>
<evidence type="ECO:0000259" key="2">
    <source>
        <dbReference type="PROSITE" id="PS50217"/>
    </source>
</evidence>
<dbReference type="EMBL" id="CAJHNH020000052">
    <property type="protein sequence ID" value="CAG5114899.1"/>
    <property type="molecule type" value="Genomic_DNA"/>
</dbReference>
<feature type="compositionally biased region" description="Basic and acidic residues" evidence="1">
    <location>
        <begin position="81"/>
        <end position="92"/>
    </location>
</feature>
<proteinExistence type="predicted"/>
<dbReference type="SUPFAM" id="SSF57959">
    <property type="entry name" value="Leucine zipper domain"/>
    <property type="match status" value="1"/>
</dbReference>
<dbReference type="Proteomes" id="UP000678393">
    <property type="component" value="Unassembled WGS sequence"/>
</dbReference>
<dbReference type="PROSITE" id="PS50217">
    <property type="entry name" value="BZIP"/>
    <property type="match status" value="1"/>
</dbReference>
<sequence length="620" mass="68194">MASKHDPDAFDNTTMEMLSANLPSNAFVSHIPDPRLERARQETERTNQLTPLLKEELRLRILSKRLEKGEPDIEINSTEPRSYELTEEEQAKRERRKAQNRRAAKKCREKRKMKTLSDAEKYRVVRDENQQLRNDVTYLRHKEAVFSKFCLEHILNGQCPTASSDEPTRNRLVTLLGLNVKYVHPSRRQTQVMSSPLGSRTHQNQMEALSPGVFTQQFFQRQEACTSITSQLPSAAAQAVYHAEQNVTAIPELEELPVHEISSLLPTEPDFSDHSMESSPPDLSPTSLFNAMSPTPIVMTSSGGASSSFFTQLTPSTSFSSNNTSSFSCSNDDIFVASHSGVNSLCPDSICSNGQLSPKMSASYIQEVPNCNLEMSRNDHAAKSYGDISSSPVIAWQTGKHFFQRTYSGDPNLNSVVSSDNSKPNEDGPGVLSRTGVSNVIINTANFNEFLLDSFITSYLKTEQTDGVDSYLSSCDGDHIAQIKPDSPLSPVSLSSPQVSLSPRSPCSISMETKFKDCSSLQFQPTAAGVSQCYNSTTPNPDTPAHHVVRRASSTTSVPSPHFNHQVSITLSPPPSVPSPNSSGVPESPSILPHYSPVSSATSDDCSPARFYDTMKDDIN</sequence>
<dbReference type="OrthoDB" id="6160910at2759"/>
<gene>
    <name evidence="3" type="ORF">CUNI_LOCUS457</name>
</gene>
<dbReference type="AlphaFoldDB" id="A0A8S3YC83"/>
<reference evidence="3" key="1">
    <citation type="submission" date="2021-04" db="EMBL/GenBank/DDBJ databases">
        <authorList>
            <consortium name="Molecular Ecology Group"/>
        </authorList>
    </citation>
    <scope>NUCLEOTIDE SEQUENCE</scope>
</reference>
<comment type="caution">
    <text evidence="3">The sequence shown here is derived from an EMBL/GenBank/DDBJ whole genome shotgun (WGS) entry which is preliminary data.</text>
</comment>
<accession>A0A8S3YC83</accession>
<protein>
    <recommendedName>
        <fullName evidence="2">BZIP domain-containing protein</fullName>
    </recommendedName>
</protein>
<feature type="compositionally biased region" description="Low complexity" evidence="1">
    <location>
        <begin position="485"/>
        <end position="505"/>
    </location>
</feature>
<organism evidence="3 4">
    <name type="scientific">Candidula unifasciata</name>
    <dbReference type="NCBI Taxonomy" id="100452"/>
    <lineage>
        <taxon>Eukaryota</taxon>
        <taxon>Metazoa</taxon>
        <taxon>Spiralia</taxon>
        <taxon>Lophotrochozoa</taxon>
        <taxon>Mollusca</taxon>
        <taxon>Gastropoda</taxon>
        <taxon>Heterobranchia</taxon>
        <taxon>Euthyneura</taxon>
        <taxon>Panpulmonata</taxon>
        <taxon>Eupulmonata</taxon>
        <taxon>Stylommatophora</taxon>
        <taxon>Helicina</taxon>
        <taxon>Helicoidea</taxon>
        <taxon>Geomitridae</taxon>
        <taxon>Candidula</taxon>
    </lineage>
</organism>
<feature type="region of interest" description="Disordered" evidence="1">
    <location>
        <begin position="414"/>
        <end position="434"/>
    </location>
</feature>
<feature type="region of interest" description="Disordered" evidence="1">
    <location>
        <begin position="72"/>
        <end position="112"/>
    </location>
</feature>
<dbReference type="CDD" id="cd14686">
    <property type="entry name" value="bZIP"/>
    <property type="match status" value="1"/>
</dbReference>
<evidence type="ECO:0000313" key="3">
    <source>
        <dbReference type="EMBL" id="CAG5114899.1"/>
    </source>
</evidence>